<evidence type="ECO:0000313" key="2">
    <source>
        <dbReference type="EMBL" id="BDI29852.1"/>
    </source>
</evidence>
<name>A0A9N7L2I9_9BACT</name>
<feature type="transmembrane region" description="Helical" evidence="1">
    <location>
        <begin position="74"/>
        <end position="93"/>
    </location>
</feature>
<keyword evidence="1" id="KW-1133">Transmembrane helix</keyword>
<feature type="transmembrane region" description="Helical" evidence="1">
    <location>
        <begin position="49"/>
        <end position="68"/>
    </location>
</feature>
<keyword evidence="1" id="KW-0812">Transmembrane</keyword>
<organism evidence="2 3">
    <name type="scientific">Capsulimonas corticalis</name>
    <dbReference type="NCBI Taxonomy" id="2219043"/>
    <lineage>
        <taxon>Bacteria</taxon>
        <taxon>Bacillati</taxon>
        <taxon>Armatimonadota</taxon>
        <taxon>Armatimonadia</taxon>
        <taxon>Capsulimonadales</taxon>
        <taxon>Capsulimonadaceae</taxon>
        <taxon>Capsulimonas</taxon>
    </lineage>
</organism>
<evidence type="ECO:0000313" key="3">
    <source>
        <dbReference type="Proteomes" id="UP000287394"/>
    </source>
</evidence>
<dbReference type="AlphaFoldDB" id="A0A9N7L2I9"/>
<dbReference type="KEGG" id="ccot:CCAX7_19030"/>
<gene>
    <name evidence="2" type="ORF">CCAX7_19030</name>
</gene>
<sequence>MMACVGGWICGAGAGAATFYCYGIGGWLGLPLGMVGGAFLGAKTPARRATLTFTTGAYTAWALYHAAQRLNWDNILVAALSLIGASLAMLVVYALERLLPERVSFWAAVTSAVIFSIWMMVDFAHWLTTTQ</sequence>
<dbReference type="Proteomes" id="UP000287394">
    <property type="component" value="Chromosome"/>
</dbReference>
<feature type="transmembrane region" description="Helical" evidence="1">
    <location>
        <begin position="105"/>
        <end position="127"/>
    </location>
</feature>
<reference evidence="2 3" key="1">
    <citation type="journal article" date="2019" name="Int. J. Syst. Evol. Microbiol.">
        <title>Capsulimonas corticalis gen. nov., sp. nov., an aerobic capsulated bacterium, of a novel bacterial order, Capsulimonadales ord. nov., of the class Armatimonadia of the phylum Armatimonadetes.</title>
        <authorList>
            <person name="Li J."/>
            <person name="Kudo C."/>
            <person name="Tonouchi A."/>
        </authorList>
    </citation>
    <scope>NUCLEOTIDE SEQUENCE [LARGE SCALE GENOMIC DNA]</scope>
    <source>
        <strain evidence="2 3">AX-7</strain>
    </source>
</reference>
<accession>A0A9N7L2I9</accession>
<dbReference type="EMBL" id="AP025739">
    <property type="protein sequence ID" value="BDI29852.1"/>
    <property type="molecule type" value="Genomic_DNA"/>
</dbReference>
<proteinExistence type="predicted"/>
<protein>
    <submittedName>
        <fullName evidence="2">Uncharacterized protein</fullName>
    </submittedName>
</protein>
<keyword evidence="1" id="KW-0472">Membrane</keyword>
<keyword evidence="3" id="KW-1185">Reference proteome</keyword>
<evidence type="ECO:0000256" key="1">
    <source>
        <dbReference type="SAM" id="Phobius"/>
    </source>
</evidence>